<gene>
    <name evidence="2" type="ORF">METZ01_LOCUS303432</name>
</gene>
<proteinExistence type="predicted"/>
<sequence length="151" mass="17116">MHGIPTIDIDLRRDSARVTRDVEYACHEIGFMYIRGHGIDMGTVTAMQKMVASYFSRPLQKKLDDRISRDNYRGYIPTGFFSPNSGEGTTDCYEGYKLHFEASADDPICNACDLYGPNKWPVDPAGFKKAVLNYWDACDVVAHRLLRILAQ</sequence>
<feature type="domain" description="Non-haem dioxygenase N-terminal" evidence="1">
    <location>
        <begin position="4"/>
        <end position="121"/>
    </location>
</feature>
<dbReference type="AlphaFoldDB" id="A0A382MQ41"/>
<dbReference type="InterPro" id="IPR027443">
    <property type="entry name" value="IPNS-like_sf"/>
</dbReference>
<feature type="non-terminal residue" evidence="2">
    <location>
        <position position="151"/>
    </location>
</feature>
<evidence type="ECO:0000259" key="1">
    <source>
        <dbReference type="Pfam" id="PF14226"/>
    </source>
</evidence>
<protein>
    <recommendedName>
        <fullName evidence="1">Non-haem dioxygenase N-terminal domain-containing protein</fullName>
    </recommendedName>
</protein>
<dbReference type="InterPro" id="IPR026992">
    <property type="entry name" value="DIOX_N"/>
</dbReference>
<dbReference type="Pfam" id="PF14226">
    <property type="entry name" value="DIOX_N"/>
    <property type="match status" value="1"/>
</dbReference>
<dbReference type="Gene3D" id="2.60.120.330">
    <property type="entry name" value="B-lactam Antibiotic, Isopenicillin N Synthase, Chain"/>
    <property type="match status" value="1"/>
</dbReference>
<name>A0A382MQ41_9ZZZZ</name>
<accession>A0A382MQ41</accession>
<evidence type="ECO:0000313" key="2">
    <source>
        <dbReference type="EMBL" id="SVC50578.1"/>
    </source>
</evidence>
<organism evidence="2">
    <name type="scientific">marine metagenome</name>
    <dbReference type="NCBI Taxonomy" id="408172"/>
    <lineage>
        <taxon>unclassified sequences</taxon>
        <taxon>metagenomes</taxon>
        <taxon>ecological metagenomes</taxon>
    </lineage>
</organism>
<dbReference type="EMBL" id="UINC01094923">
    <property type="protein sequence ID" value="SVC50578.1"/>
    <property type="molecule type" value="Genomic_DNA"/>
</dbReference>
<dbReference type="SUPFAM" id="SSF51197">
    <property type="entry name" value="Clavaminate synthase-like"/>
    <property type="match status" value="1"/>
</dbReference>
<reference evidence="2" key="1">
    <citation type="submission" date="2018-05" db="EMBL/GenBank/DDBJ databases">
        <authorList>
            <person name="Lanie J.A."/>
            <person name="Ng W.-L."/>
            <person name="Kazmierczak K.M."/>
            <person name="Andrzejewski T.M."/>
            <person name="Davidsen T.M."/>
            <person name="Wayne K.J."/>
            <person name="Tettelin H."/>
            <person name="Glass J.I."/>
            <person name="Rusch D."/>
            <person name="Podicherti R."/>
            <person name="Tsui H.-C.T."/>
            <person name="Winkler M.E."/>
        </authorList>
    </citation>
    <scope>NUCLEOTIDE SEQUENCE</scope>
</reference>